<dbReference type="Proteomes" id="UP000702952">
    <property type="component" value="Unassembled WGS sequence"/>
</dbReference>
<evidence type="ECO:0000313" key="2">
    <source>
        <dbReference type="EMBL" id="NTC28098.1"/>
    </source>
</evidence>
<dbReference type="RefSeq" id="WP_065659685.1">
    <property type="nucleotide sequence ID" value="NZ_CP123839.1"/>
</dbReference>
<feature type="region of interest" description="Disordered" evidence="1">
    <location>
        <begin position="40"/>
        <end position="60"/>
    </location>
</feature>
<dbReference type="EMBL" id="JAAMAY010000014">
    <property type="protein sequence ID" value="NTC28098.1"/>
    <property type="molecule type" value="Genomic_DNA"/>
</dbReference>
<proteinExistence type="predicted"/>
<evidence type="ECO:0000256" key="1">
    <source>
        <dbReference type="SAM" id="MobiDB-lite"/>
    </source>
</evidence>
<accession>A0AA44F3G8</accession>
<dbReference type="AlphaFoldDB" id="A0AA44F3G8"/>
<protein>
    <submittedName>
        <fullName evidence="2">Uncharacterized protein</fullName>
    </submittedName>
</protein>
<evidence type="ECO:0000313" key="3">
    <source>
        <dbReference type="Proteomes" id="UP000702952"/>
    </source>
</evidence>
<reference evidence="2" key="1">
    <citation type="journal article" date="2020" name="Science">
        <title>Unexpected conservation and global transmission of agrobacterial virulence plasmids.</title>
        <authorList>
            <person name="Weisberg A.J."/>
            <person name="Davis E.W. 2nd"/>
            <person name="Tabima J."/>
            <person name="Belcher M.S."/>
            <person name="Miller M."/>
            <person name="Kuo C.H."/>
            <person name="Loper J.E."/>
            <person name="Grunwald N.J."/>
            <person name="Putnam M.L."/>
            <person name="Chang J.H."/>
        </authorList>
    </citation>
    <scope>NUCLEOTIDE SEQUENCE</scope>
    <source>
        <strain evidence="2">17-1853-1a</strain>
    </source>
</reference>
<comment type="caution">
    <text evidence="2">The sequence shown here is derived from an EMBL/GenBank/DDBJ whole genome shotgun (WGS) entry which is preliminary data.</text>
</comment>
<name>A0AA44F3G8_AGRTU</name>
<gene>
    <name evidence="2" type="ORF">G6M46_08010</name>
</gene>
<organism evidence="2 3">
    <name type="scientific">Agrobacterium tumefaciens</name>
    <dbReference type="NCBI Taxonomy" id="358"/>
    <lineage>
        <taxon>Bacteria</taxon>
        <taxon>Pseudomonadati</taxon>
        <taxon>Pseudomonadota</taxon>
        <taxon>Alphaproteobacteria</taxon>
        <taxon>Hyphomicrobiales</taxon>
        <taxon>Rhizobiaceae</taxon>
        <taxon>Rhizobium/Agrobacterium group</taxon>
        <taxon>Agrobacterium</taxon>
        <taxon>Agrobacterium tumefaciens complex</taxon>
    </lineage>
</organism>
<sequence length="60" mass="6563">MVAGDRLNLYHLQQAAELIDVGTWQIALKNAIKDYLPEVEPPAPANDAMTGPKLARKAPH</sequence>